<reference evidence="2" key="2">
    <citation type="submission" date="2024-06" db="UniProtKB">
        <authorList>
            <consortium name="EnsemblMetazoa"/>
        </authorList>
    </citation>
    <scope>IDENTIFICATION</scope>
</reference>
<dbReference type="RefSeq" id="XP_019861720.1">
    <property type="nucleotide sequence ID" value="XM_020006161.1"/>
</dbReference>
<dbReference type="GeneID" id="109590239"/>
<evidence type="ECO:0000313" key="2">
    <source>
        <dbReference type="EnsemblMetazoa" id="XP_019861720.1"/>
    </source>
</evidence>
<organism evidence="2 3">
    <name type="scientific">Amphimedon queenslandica</name>
    <name type="common">Sponge</name>
    <dbReference type="NCBI Taxonomy" id="400682"/>
    <lineage>
        <taxon>Eukaryota</taxon>
        <taxon>Metazoa</taxon>
        <taxon>Porifera</taxon>
        <taxon>Demospongiae</taxon>
        <taxon>Heteroscleromorpha</taxon>
        <taxon>Haplosclerida</taxon>
        <taxon>Niphatidae</taxon>
        <taxon>Amphimedon</taxon>
    </lineage>
</organism>
<reference evidence="3" key="1">
    <citation type="journal article" date="2010" name="Nature">
        <title>The Amphimedon queenslandica genome and the evolution of animal complexity.</title>
        <authorList>
            <person name="Srivastava M."/>
            <person name="Simakov O."/>
            <person name="Chapman J."/>
            <person name="Fahey B."/>
            <person name="Gauthier M.E."/>
            <person name="Mitros T."/>
            <person name="Richards G.S."/>
            <person name="Conaco C."/>
            <person name="Dacre M."/>
            <person name="Hellsten U."/>
            <person name="Larroux C."/>
            <person name="Putnam N.H."/>
            <person name="Stanke M."/>
            <person name="Adamska M."/>
            <person name="Darling A."/>
            <person name="Degnan S.M."/>
            <person name="Oakley T.H."/>
            <person name="Plachetzki D.C."/>
            <person name="Zhai Y."/>
            <person name="Adamski M."/>
            <person name="Calcino A."/>
            <person name="Cummins S.F."/>
            <person name="Goodstein D.M."/>
            <person name="Harris C."/>
            <person name="Jackson D.J."/>
            <person name="Leys S.P."/>
            <person name="Shu S."/>
            <person name="Woodcroft B.J."/>
            <person name="Vervoort M."/>
            <person name="Kosik K.S."/>
            <person name="Manning G."/>
            <person name="Degnan B.M."/>
            <person name="Rokhsar D.S."/>
        </authorList>
    </citation>
    <scope>NUCLEOTIDE SEQUENCE [LARGE SCALE GENOMIC DNA]</scope>
</reference>
<sequence length="169" mass="18864">MIDLCQWRARIGTWNCCQLSESRDSATGSIYSDYCKTKGEGRPCLIFSILSIFILIALLLFISGNVELNPGPTLTDQPTKEELVELLSSSKFTSGNWEHFICYLPNMAQDIVVGIKQSVEENEASPSNYIDAVAQHCHNIPDITWRNICIALLSSNEVNLAQNILDKHS</sequence>
<dbReference type="EnsemblMetazoa" id="XM_020006161.1">
    <property type="protein sequence ID" value="XP_019861720.1"/>
    <property type="gene ID" value="LOC109590239"/>
</dbReference>
<evidence type="ECO:0008006" key="4">
    <source>
        <dbReference type="Google" id="ProtNLM"/>
    </source>
</evidence>
<keyword evidence="3" id="KW-1185">Reference proteome</keyword>
<dbReference type="KEGG" id="aqu:109590239"/>
<keyword evidence="1" id="KW-0812">Transmembrane</keyword>
<keyword evidence="1" id="KW-1133">Transmembrane helix</keyword>
<dbReference type="Proteomes" id="UP000007879">
    <property type="component" value="Unassembled WGS sequence"/>
</dbReference>
<name>A0AAN0JXS2_AMPQE</name>
<accession>A0AAN0JXS2</accession>
<dbReference type="AlphaFoldDB" id="A0AAN0JXS2"/>
<keyword evidence="1" id="KW-0472">Membrane</keyword>
<evidence type="ECO:0000313" key="3">
    <source>
        <dbReference type="Proteomes" id="UP000007879"/>
    </source>
</evidence>
<evidence type="ECO:0000256" key="1">
    <source>
        <dbReference type="SAM" id="Phobius"/>
    </source>
</evidence>
<feature type="transmembrane region" description="Helical" evidence="1">
    <location>
        <begin position="44"/>
        <end position="62"/>
    </location>
</feature>
<protein>
    <recommendedName>
        <fullName evidence="4">Death domain-containing protein</fullName>
    </recommendedName>
</protein>
<proteinExistence type="predicted"/>